<protein>
    <recommendedName>
        <fullName evidence="5">DNA-directed RNA polymerase subunit epsilon</fullName>
        <shortName evidence="5">RNAP epsilon subunit</shortName>
        <ecNumber evidence="5">2.7.7.6</ecNumber>
    </recommendedName>
    <alternativeName>
        <fullName evidence="5">RNA polymerase epsilon subunit</fullName>
    </alternativeName>
    <alternativeName>
        <fullName evidence="5">Transcriptase subunit epsilon</fullName>
    </alternativeName>
</protein>
<evidence type="ECO:0000256" key="2">
    <source>
        <dbReference type="ARBA" id="ARBA00022679"/>
    </source>
</evidence>
<evidence type="ECO:0000313" key="7">
    <source>
        <dbReference type="EMBL" id="KZN94613.1"/>
    </source>
</evidence>
<dbReference type="Pfam" id="PF07288">
    <property type="entry name" value="RpoY"/>
    <property type="match status" value="1"/>
</dbReference>
<dbReference type="InterPro" id="IPR009907">
    <property type="entry name" value="RpoY"/>
</dbReference>
<reference evidence="7 8" key="1">
    <citation type="submission" date="2016-04" db="EMBL/GenBank/DDBJ databases">
        <title>Draft genome sequence of Aeribacillus pallidus 8m3 from petroleum reservoir.</title>
        <authorList>
            <person name="Poltaraus A.B."/>
            <person name="Nazina T.N."/>
            <person name="Tourova T.P."/>
            <person name="Malakho S.M."/>
            <person name="Korshunova A.V."/>
            <person name="Sokolova D.S."/>
        </authorList>
    </citation>
    <scope>NUCLEOTIDE SEQUENCE [LARGE SCALE GENOMIC DNA]</scope>
    <source>
        <strain evidence="7 8">8m3</strain>
    </source>
</reference>
<evidence type="ECO:0000313" key="8">
    <source>
        <dbReference type="Proteomes" id="UP000076476"/>
    </source>
</evidence>
<keyword evidence="1 5" id="KW-0240">DNA-directed RNA polymerase</keyword>
<keyword evidence="8" id="KW-1185">Reference proteome</keyword>
<sequence>MMFKVFYQENPNEPPVRERTKTFFVEAESEREVREKLKGRSINIEYIQPISGPFYEFEKQSENFSVLEK</sequence>
<dbReference type="GO" id="GO:0003899">
    <property type="term" value="F:DNA-directed RNA polymerase activity"/>
    <property type="evidence" value="ECO:0007669"/>
    <property type="project" value="UniProtKB-UniRule"/>
</dbReference>
<reference evidence="6 9" key="2">
    <citation type="submission" date="2016-10" db="EMBL/GenBank/DDBJ databases">
        <title>The whole genome sequencing and assembly of Aeribacillus pallidus KCTC3564 strain.</title>
        <authorList>
            <person name="Lee Y.-J."/>
            <person name="Park M.-K."/>
            <person name="Yi H."/>
            <person name="Bahn Y.-S."/>
            <person name="Kim J.F."/>
            <person name="Lee D.-W."/>
        </authorList>
    </citation>
    <scope>NUCLEOTIDE SEQUENCE [LARGE SCALE GENOMIC DNA]</scope>
    <source>
        <strain evidence="6 9">KCTC3564</strain>
    </source>
</reference>
<keyword evidence="4 5" id="KW-0804">Transcription</keyword>
<accession>A0A163YCF1</accession>
<dbReference type="GO" id="GO:0000428">
    <property type="term" value="C:DNA-directed RNA polymerase complex"/>
    <property type="evidence" value="ECO:0007669"/>
    <property type="project" value="UniProtKB-KW"/>
</dbReference>
<comment type="similarity">
    <text evidence="5">Belongs to the RNA polymerase subunit epsilon family.</text>
</comment>
<evidence type="ECO:0000256" key="5">
    <source>
        <dbReference type="HAMAP-Rule" id="MF_01553"/>
    </source>
</evidence>
<gene>
    <name evidence="5" type="primary">rpoY</name>
    <name evidence="6" type="ORF">AP3564_12565</name>
    <name evidence="7" type="ORF">AZI98_18085</name>
</gene>
<evidence type="ECO:0000256" key="1">
    <source>
        <dbReference type="ARBA" id="ARBA00022478"/>
    </source>
</evidence>
<dbReference type="GO" id="GO:0006351">
    <property type="term" value="P:DNA-templated transcription"/>
    <property type="evidence" value="ECO:0007669"/>
    <property type="project" value="UniProtKB-UniRule"/>
</dbReference>
<dbReference type="STRING" id="33936.AZI98_18085"/>
<dbReference type="Gene3D" id="3.10.20.730">
    <property type="entry name" value="RNAP, epsilon subunit-like"/>
    <property type="match status" value="1"/>
</dbReference>
<comment type="subunit">
    <text evidence="5">RNAP is composed of a core of 2 alpha, a beta and a beta' subunit. The core is associated with a delta subunit, and at least one of epsilon or omega. When a sigma factor is associated with the core the holoenzyme is formed, which can initiate transcription.</text>
</comment>
<comment type="catalytic activity">
    <reaction evidence="5">
        <text>RNA(n) + a ribonucleoside 5'-triphosphate = RNA(n+1) + diphosphate</text>
        <dbReference type="Rhea" id="RHEA:21248"/>
        <dbReference type="Rhea" id="RHEA-COMP:14527"/>
        <dbReference type="Rhea" id="RHEA-COMP:17342"/>
        <dbReference type="ChEBI" id="CHEBI:33019"/>
        <dbReference type="ChEBI" id="CHEBI:61557"/>
        <dbReference type="ChEBI" id="CHEBI:140395"/>
        <dbReference type="EC" id="2.7.7.6"/>
    </reaction>
</comment>
<dbReference type="HAMAP" id="MF_01553">
    <property type="entry name" value="RNApol_bact_RpoY"/>
    <property type="match status" value="1"/>
</dbReference>
<dbReference type="AlphaFoldDB" id="A0A167YW51"/>
<dbReference type="GO" id="GO:0003677">
    <property type="term" value="F:DNA binding"/>
    <property type="evidence" value="ECO:0007669"/>
    <property type="project" value="UniProtKB-UniRule"/>
</dbReference>
<accession>A0A167YW51</accession>
<evidence type="ECO:0000313" key="6">
    <source>
        <dbReference type="EMBL" id="ASS90940.1"/>
    </source>
</evidence>
<organism evidence="7 8">
    <name type="scientific">Aeribacillus pallidus</name>
    <dbReference type="NCBI Taxonomy" id="33936"/>
    <lineage>
        <taxon>Bacteria</taxon>
        <taxon>Bacillati</taxon>
        <taxon>Bacillota</taxon>
        <taxon>Bacilli</taxon>
        <taxon>Bacillales</taxon>
        <taxon>Bacillaceae</taxon>
        <taxon>Aeribacillus</taxon>
    </lineage>
</organism>
<proteinExistence type="inferred from homology"/>
<comment type="function">
    <text evidence="5">A non-essential component of RNA polymerase (RNAP).</text>
</comment>
<dbReference type="EMBL" id="LWBR01000079">
    <property type="protein sequence ID" value="KZN94613.1"/>
    <property type="molecule type" value="Genomic_DNA"/>
</dbReference>
<keyword evidence="3 5" id="KW-0548">Nucleotidyltransferase</keyword>
<name>A0A167YW51_9BACI</name>
<dbReference type="EMBL" id="CP017703">
    <property type="protein sequence ID" value="ASS90940.1"/>
    <property type="molecule type" value="Genomic_DNA"/>
</dbReference>
<dbReference type="EC" id="2.7.7.6" evidence="5"/>
<evidence type="ECO:0000313" key="9">
    <source>
        <dbReference type="Proteomes" id="UP000214606"/>
    </source>
</evidence>
<dbReference type="Proteomes" id="UP000214606">
    <property type="component" value="Chromosome"/>
</dbReference>
<dbReference type="GeneID" id="301125909"/>
<dbReference type="Proteomes" id="UP000076476">
    <property type="component" value="Unassembled WGS sequence"/>
</dbReference>
<dbReference type="OrthoDB" id="2147503at2"/>
<evidence type="ECO:0000256" key="3">
    <source>
        <dbReference type="ARBA" id="ARBA00022695"/>
    </source>
</evidence>
<dbReference type="KEGG" id="apak:AP3564_12565"/>
<evidence type="ECO:0000256" key="4">
    <source>
        <dbReference type="ARBA" id="ARBA00023163"/>
    </source>
</evidence>
<dbReference type="RefSeq" id="WP_063389639.1">
    <property type="nucleotide sequence ID" value="NZ_CP017703.1"/>
</dbReference>
<keyword evidence="2 5" id="KW-0808">Transferase</keyword>